<evidence type="ECO:0000256" key="2">
    <source>
        <dbReference type="ARBA" id="ARBA00022603"/>
    </source>
</evidence>
<keyword evidence="8" id="KW-1185">Reference proteome</keyword>
<evidence type="ECO:0000313" key="7">
    <source>
        <dbReference type="EMBL" id="BDB95981.1"/>
    </source>
</evidence>
<dbReference type="PANTHER" id="PTHR18895:SF74">
    <property type="entry name" value="MTRF1L RELEASE FACTOR GLUTAMINE METHYLTRANSFERASE"/>
    <property type="match status" value="1"/>
</dbReference>
<evidence type="ECO:0000256" key="1">
    <source>
        <dbReference type="ARBA" id="ARBA00012771"/>
    </source>
</evidence>
<dbReference type="SUPFAM" id="SSF53335">
    <property type="entry name" value="S-adenosyl-L-methionine-dependent methyltransferases"/>
    <property type="match status" value="1"/>
</dbReference>
<evidence type="ECO:0000256" key="4">
    <source>
        <dbReference type="ARBA" id="ARBA00022691"/>
    </source>
</evidence>
<protein>
    <recommendedName>
        <fullName evidence="1">peptide chain release factor N(5)-glutamine methyltransferase</fullName>
        <ecNumber evidence="1">2.1.1.297</ecNumber>
    </recommendedName>
</protein>
<name>A0ABM7V885_9PROT</name>
<dbReference type="InterPro" id="IPR004556">
    <property type="entry name" value="HemK-like"/>
</dbReference>
<gene>
    <name evidence="7" type="ORF">HYD_1140</name>
</gene>
<keyword evidence="4" id="KW-0949">S-adenosyl-L-methionine</keyword>
<evidence type="ECO:0000313" key="8">
    <source>
        <dbReference type="Proteomes" id="UP001320209"/>
    </source>
</evidence>
<feature type="domain" description="Methyltransferase small" evidence="6">
    <location>
        <begin position="211"/>
        <end position="288"/>
    </location>
</feature>
<keyword evidence="3" id="KW-0808">Transferase</keyword>
<dbReference type="InterPro" id="IPR002052">
    <property type="entry name" value="DNA_methylase_N6_adenine_CS"/>
</dbReference>
<comment type="catalytic activity">
    <reaction evidence="5">
        <text>L-glutaminyl-[peptide chain release factor] + S-adenosyl-L-methionine = N(5)-methyl-L-glutaminyl-[peptide chain release factor] + S-adenosyl-L-homocysteine + H(+)</text>
        <dbReference type="Rhea" id="RHEA:42896"/>
        <dbReference type="Rhea" id="RHEA-COMP:10271"/>
        <dbReference type="Rhea" id="RHEA-COMP:10272"/>
        <dbReference type="ChEBI" id="CHEBI:15378"/>
        <dbReference type="ChEBI" id="CHEBI:30011"/>
        <dbReference type="ChEBI" id="CHEBI:57856"/>
        <dbReference type="ChEBI" id="CHEBI:59789"/>
        <dbReference type="ChEBI" id="CHEBI:61891"/>
        <dbReference type="EC" id="2.1.1.297"/>
    </reaction>
</comment>
<dbReference type="EMBL" id="AP025225">
    <property type="protein sequence ID" value="BDB95981.1"/>
    <property type="molecule type" value="Genomic_DNA"/>
</dbReference>
<dbReference type="Gene3D" id="3.40.50.150">
    <property type="entry name" value="Vaccinia Virus protein VP39"/>
    <property type="match status" value="1"/>
</dbReference>
<dbReference type="NCBIfam" id="TIGR00536">
    <property type="entry name" value="hemK_fam"/>
    <property type="match status" value="1"/>
</dbReference>
<reference evidence="7" key="1">
    <citation type="submission" date="2021-10" db="EMBL/GenBank/DDBJ databases">
        <title>Genome Sequence of The Candidatus Hydrogeosomobacter endosymbioticus, an Intracellular Bacterial Symbiont of the Anaerobic Ciliate GW7.</title>
        <authorList>
            <person name="Shiohama Y."/>
            <person name="Shinzato N."/>
        </authorList>
    </citation>
    <scope>NUCLEOTIDE SEQUENCE [LARGE SCALE GENOMIC DNA]</scope>
    <source>
        <strain evidence="7">200920</strain>
    </source>
</reference>
<dbReference type="EC" id="2.1.1.297" evidence="1"/>
<keyword evidence="2" id="KW-0489">Methyltransferase</keyword>
<dbReference type="Pfam" id="PF05175">
    <property type="entry name" value="MTS"/>
    <property type="match status" value="1"/>
</dbReference>
<dbReference type="Proteomes" id="UP001320209">
    <property type="component" value="Chromosome"/>
</dbReference>
<evidence type="ECO:0000256" key="3">
    <source>
        <dbReference type="ARBA" id="ARBA00022679"/>
    </source>
</evidence>
<dbReference type="InterPro" id="IPR029063">
    <property type="entry name" value="SAM-dependent_MTases_sf"/>
</dbReference>
<dbReference type="InterPro" id="IPR050320">
    <property type="entry name" value="N5-glutamine_MTase"/>
</dbReference>
<dbReference type="InterPro" id="IPR007848">
    <property type="entry name" value="Small_mtfrase_dom"/>
</dbReference>
<organism evidence="7 8">
    <name type="scientific">Candidatus Hydrogenosomobacter endosymbioticus</name>
    <dbReference type="NCBI Taxonomy" id="2558174"/>
    <lineage>
        <taxon>Bacteria</taxon>
        <taxon>Pseudomonadati</taxon>
        <taxon>Pseudomonadota</taxon>
        <taxon>Alphaproteobacteria</taxon>
        <taxon>Holosporales</taxon>
        <taxon>Holosporaceae</taxon>
        <taxon>Candidatus Hydrogenosomobacter</taxon>
    </lineage>
</organism>
<dbReference type="PANTHER" id="PTHR18895">
    <property type="entry name" value="HEMK METHYLTRANSFERASE"/>
    <property type="match status" value="1"/>
</dbReference>
<dbReference type="PROSITE" id="PS00092">
    <property type="entry name" value="N6_MTASE"/>
    <property type="match status" value="1"/>
</dbReference>
<dbReference type="CDD" id="cd02440">
    <property type="entry name" value="AdoMet_MTases"/>
    <property type="match status" value="1"/>
</dbReference>
<dbReference type="RefSeq" id="WP_236865274.1">
    <property type="nucleotide sequence ID" value="NZ_AP025225.1"/>
</dbReference>
<proteinExistence type="predicted"/>
<evidence type="ECO:0000259" key="6">
    <source>
        <dbReference type="Pfam" id="PF05175"/>
    </source>
</evidence>
<sequence>MGAYSLFKLIKDVEDLASSSGLFSCGCGFAECHCFRGNQSLGLRTDIGECGRGERVNAEGAKPEARGANDYCFIFSRAFVRDALGDFSFRRAVCFGVDRPQADHVLALVRICSCHRISLARLLGRKCFWDRDFLITKDTLEPRPETEGLVEKAAKFLREKNSKIYKNQTRSENNYLEQCITCRHDVSKPVSQNQQKTAQKANPNITSSVIRVADCGTGCGCILISLLSEIPNANGIGIDISSGAISTAVKNASDAGVSDRAEFVFGSWENSLVGEFDCIVSNPPYIKRNSISGLDDNVRLWDPSIALDGGDDGLESYRRLIPVIARHLKNEGAAFLEIAHDQADHVFSIASKFFENICIDKDVFGNDRYLSLYREK</sequence>
<evidence type="ECO:0000256" key="5">
    <source>
        <dbReference type="ARBA" id="ARBA00048391"/>
    </source>
</evidence>
<accession>A0ABM7V885</accession>